<proteinExistence type="predicted"/>
<feature type="region of interest" description="Disordered" evidence="1">
    <location>
        <begin position="200"/>
        <end position="262"/>
    </location>
</feature>
<dbReference type="RefSeq" id="YP_009505768.1">
    <property type="nucleotide sequence ID" value="NC_038355.1"/>
</dbReference>
<dbReference type="KEGG" id="vg:37616686"/>
<dbReference type="GeneID" id="37616686"/>
<dbReference type="Pfam" id="PF02957">
    <property type="entry name" value="TT_ORF2-like"/>
    <property type="match status" value="1"/>
</dbReference>
<evidence type="ECO:0000259" key="3">
    <source>
        <dbReference type="Pfam" id="PF05501"/>
    </source>
</evidence>
<evidence type="ECO:0000256" key="1">
    <source>
        <dbReference type="SAM" id="MobiDB-lite"/>
    </source>
</evidence>
<feature type="compositionally biased region" description="Low complexity" evidence="1">
    <location>
        <begin position="238"/>
        <end position="262"/>
    </location>
</feature>
<feature type="compositionally biased region" description="Basic residues" evidence="1">
    <location>
        <begin position="201"/>
        <end position="237"/>
    </location>
</feature>
<evidence type="ECO:0000313" key="5">
    <source>
        <dbReference type="Proteomes" id="UP000179300"/>
    </source>
</evidence>
<keyword evidence="5" id="KW-1185">Reference proteome</keyword>
<organism evidence="4 5">
    <name type="scientific">Torque teno midi virus 8</name>
    <dbReference type="NCBI Taxonomy" id="2065049"/>
    <lineage>
        <taxon>Viruses</taxon>
        <taxon>Monodnaviria</taxon>
        <taxon>Shotokuvirae</taxon>
        <taxon>Commensaviricota</taxon>
        <taxon>Cardeaviricetes</taxon>
        <taxon>Sanitavirales</taxon>
        <taxon>Anelloviridae</taxon>
        <taxon>Gammatorquevirus</taxon>
        <taxon>Gammatorquevirus homidi8</taxon>
    </lineage>
</organism>
<feature type="domain" description="DUF755" evidence="3">
    <location>
        <begin position="137"/>
        <end position="256"/>
    </location>
</feature>
<sequence>MQHLCSKDFIKPCKYNEETKNQLWMSELADSHDIWCSCDTPFAHLLASIFPPGHQDRGKTIQDILERDYKQLCHSGGPAERSHGILTGTATGADIKEEDGLEGDAEEFLMAAAAAAAEEKESGEVHMYQTSLCKIPKHKESTLCPILSHKQYKLATRSNKPVKQCLETGITGGGLLQQQLLKECQNTSKLIHLSNLMTQKLQRKRKRQQQKFPTTKKRRKKCRVVSSHSSKKVHAKNQKTSSSSSFTSSSSSKSSSQTSSNS</sequence>
<dbReference type="EMBL" id="AB303558">
    <property type="protein sequence ID" value="BAF76099.1"/>
    <property type="molecule type" value="Genomic_DNA"/>
</dbReference>
<accession>A7VLX8</accession>
<dbReference type="InterPro" id="IPR004118">
    <property type="entry name" value="HEV_TT_vir_Orf2/Gyrovir_Vp2_N"/>
</dbReference>
<reference evidence="4 5" key="1">
    <citation type="journal article" date="2007" name="Arch. Virol.">
        <title>Analysis of the entire genomes of fifteen torque teno midi virus variants classifiable into a third group of genus Anellovirus.</title>
        <authorList>
            <person name="Ninomiya M."/>
            <person name="Takahashi M."/>
            <person name="Shimosegawa T."/>
            <person name="Okamoto H."/>
        </authorList>
    </citation>
    <scope>NUCLEOTIDE SEQUENCE [LARGE SCALE GENOMIC DNA]</scope>
    <source>
        <strain evidence="4">MDJN1</strain>
    </source>
</reference>
<name>A7VLX8_9VIRU</name>
<dbReference type="Pfam" id="PF05501">
    <property type="entry name" value="DUF755"/>
    <property type="match status" value="1"/>
</dbReference>
<feature type="domain" description="Hepatitis TT virus Orf2/Gyrovirus Vp2 N-terminal" evidence="2">
    <location>
        <begin position="19"/>
        <end position="68"/>
    </location>
</feature>
<dbReference type="Proteomes" id="UP000179300">
    <property type="component" value="Segment"/>
</dbReference>
<evidence type="ECO:0000259" key="2">
    <source>
        <dbReference type="Pfam" id="PF02957"/>
    </source>
</evidence>
<evidence type="ECO:0000313" key="4">
    <source>
        <dbReference type="EMBL" id="BAF76099.1"/>
    </source>
</evidence>
<protein>
    <submittedName>
        <fullName evidence="4">Uncharacterized protein</fullName>
    </submittedName>
</protein>
<dbReference type="InterPro" id="IPR008474">
    <property type="entry name" value="DUF755"/>
</dbReference>